<sequence length="310" mass="35081">MIYGFTLFSDQAKSIFEYNSNDKVTVLTFQSDKDTQFPSINPKLHDCAQPGSEWSHKIQVTRPTLMAKTIRSLYSTIGPVGANSTKTLVQDKNIFYHSIAEIIQKGTLDYSEVIADELAQSQKLMICAHGYSTDTNNAYLETDSKKYPISYQNLAKYIAKHVDGSREEPLTIDLSMCYAARGENYKKPHTLKSLSKEDIESSFSHKLTQELSKLLPNTPIRIKASATAVCFDYSSGLRMTELEEYFQNPKGWTKKHCHEDYFAPETLSFFHYADPSRGLYTKVTETDSDENQTTYEFSLEVKPIASPGTS</sequence>
<protein>
    <submittedName>
        <fullName evidence="1">Uncharacterized protein</fullName>
    </submittedName>
</protein>
<keyword evidence="2" id="KW-1185">Reference proteome</keyword>
<dbReference type="PATRIC" id="fig|66969.6.peg.214"/>
<name>A0A0W1ANQ8_9GAMM</name>
<accession>A0A0W1ANQ8</accession>
<dbReference type="AlphaFoldDB" id="A0A0W1ANQ8"/>
<proteinExistence type="predicted"/>
<comment type="caution">
    <text evidence="1">The sequence shown here is derived from an EMBL/GenBank/DDBJ whole genome shotgun (WGS) entry which is preliminary data.</text>
</comment>
<evidence type="ECO:0000313" key="1">
    <source>
        <dbReference type="EMBL" id="KTD82972.1"/>
    </source>
</evidence>
<gene>
    <name evidence="1" type="ORF">Lwal_0191</name>
</gene>
<organism evidence="1 2">
    <name type="scientific">Legionella waltersii</name>
    <dbReference type="NCBI Taxonomy" id="66969"/>
    <lineage>
        <taxon>Bacteria</taxon>
        <taxon>Pseudomonadati</taxon>
        <taxon>Pseudomonadota</taxon>
        <taxon>Gammaproteobacteria</taxon>
        <taxon>Legionellales</taxon>
        <taxon>Legionellaceae</taxon>
        <taxon>Legionella</taxon>
    </lineage>
</organism>
<reference evidence="1 2" key="1">
    <citation type="submission" date="2015-11" db="EMBL/GenBank/DDBJ databases">
        <title>Genomic analysis of 38 Legionella species identifies large and diverse effector repertoires.</title>
        <authorList>
            <person name="Burstein D."/>
            <person name="Amaro F."/>
            <person name="Zusman T."/>
            <person name="Lifshitz Z."/>
            <person name="Cohen O."/>
            <person name="Gilbert J.A."/>
            <person name="Pupko T."/>
            <person name="Shuman H.A."/>
            <person name="Segal G."/>
        </authorList>
    </citation>
    <scope>NUCLEOTIDE SEQUENCE [LARGE SCALE GENOMIC DNA]</scope>
    <source>
        <strain evidence="1 2">ATCC 51914</strain>
    </source>
</reference>
<dbReference type="RefSeq" id="WP_058479065.1">
    <property type="nucleotide sequence ID" value="NZ_CAAAIQ010000030.1"/>
</dbReference>
<dbReference type="EMBL" id="LNZB01000005">
    <property type="protein sequence ID" value="KTD82972.1"/>
    <property type="molecule type" value="Genomic_DNA"/>
</dbReference>
<evidence type="ECO:0000313" key="2">
    <source>
        <dbReference type="Proteomes" id="UP000054729"/>
    </source>
</evidence>
<dbReference type="Proteomes" id="UP000054729">
    <property type="component" value="Unassembled WGS sequence"/>
</dbReference>